<dbReference type="Proteomes" id="UP000030710">
    <property type="component" value="Unassembled WGS sequence"/>
</dbReference>
<accession>U1PNP9</accession>
<name>U1PNP9_9EURY</name>
<proteinExistence type="predicted"/>
<dbReference type="AlphaFoldDB" id="U1PNP9"/>
<organism evidence="1 2">
    <name type="scientific">Haloquadratum walsbyi J07HQW2</name>
    <dbReference type="NCBI Taxonomy" id="1238425"/>
    <lineage>
        <taxon>Archaea</taxon>
        <taxon>Methanobacteriati</taxon>
        <taxon>Methanobacteriota</taxon>
        <taxon>Stenosarchaea group</taxon>
        <taxon>Halobacteria</taxon>
        <taxon>Halobacteriales</taxon>
        <taxon>Haloferacaceae</taxon>
        <taxon>Haloquadratum</taxon>
    </lineage>
</organism>
<sequence>MTQKSTKFVYAKQDVAIISNPSSHPAYGADEFRRQSFDQLETQPEPTIFLSKSEGKTPSSRKLSLTTEWVGVVH</sequence>
<dbReference type="HOGENOM" id="CLU_2678831_0_0_2"/>
<evidence type="ECO:0000313" key="1">
    <source>
        <dbReference type="EMBL" id="ERG93871.1"/>
    </source>
</evidence>
<gene>
    <name evidence="1" type="ORF">J07HQW2_00305</name>
</gene>
<evidence type="ECO:0000313" key="2">
    <source>
        <dbReference type="Proteomes" id="UP000030710"/>
    </source>
</evidence>
<protein>
    <submittedName>
        <fullName evidence="1">Uncharacterized protein</fullName>
    </submittedName>
</protein>
<dbReference type="EMBL" id="KE356561">
    <property type="protein sequence ID" value="ERG93871.1"/>
    <property type="molecule type" value="Genomic_DNA"/>
</dbReference>
<reference evidence="1 2" key="1">
    <citation type="journal article" date="2013" name="PLoS ONE">
        <title>Assembly-driven community genomics of a hypersaline microbial ecosystem.</title>
        <authorList>
            <person name="Podell S."/>
            <person name="Ugalde J.A."/>
            <person name="Narasingarao P."/>
            <person name="Banfield J.F."/>
            <person name="Heidelberg K.B."/>
            <person name="Allen E.E."/>
        </authorList>
    </citation>
    <scope>NUCLEOTIDE SEQUENCE [LARGE SCALE GENOMIC DNA]</scope>
    <source>
        <strain evidence="2">J07HQW2</strain>
    </source>
</reference>